<comment type="catalytic activity">
    <reaction evidence="9">
        <text>3',3'-c-di-GMP + H2O = 5'-phosphoguanylyl(3'-&gt;5')guanosine + H(+)</text>
        <dbReference type="Rhea" id="RHEA:24902"/>
        <dbReference type="ChEBI" id="CHEBI:15377"/>
        <dbReference type="ChEBI" id="CHEBI:15378"/>
        <dbReference type="ChEBI" id="CHEBI:58754"/>
        <dbReference type="ChEBI" id="CHEBI:58805"/>
        <dbReference type="EC" id="3.1.4.52"/>
    </reaction>
</comment>
<dbReference type="SUPFAM" id="SSF141868">
    <property type="entry name" value="EAL domain-like"/>
    <property type="match status" value="1"/>
</dbReference>
<accession>A0ABQ6BX00</accession>
<evidence type="ECO:0000259" key="12">
    <source>
        <dbReference type="PROSITE" id="PS50883"/>
    </source>
</evidence>
<protein>
    <recommendedName>
        <fullName evidence="2">cyclic-guanylate-specific phosphodiesterase</fullName>
        <ecNumber evidence="2">3.1.4.52</ecNumber>
    </recommendedName>
</protein>
<evidence type="ECO:0000256" key="9">
    <source>
        <dbReference type="ARBA" id="ARBA00034290"/>
    </source>
</evidence>
<dbReference type="Proteomes" id="UP001156836">
    <property type="component" value="Unassembled WGS sequence"/>
</dbReference>
<keyword evidence="8 11" id="KW-0472">Membrane</keyword>
<keyword evidence="5 11" id="KW-0812">Transmembrane</keyword>
<dbReference type="SMART" id="SM00052">
    <property type="entry name" value="EAL"/>
    <property type="match status" value="1"/>
</dbReference>
<evidence type="ECO:0000256" key="6">
    <source>
        <dbReference type="ARBA" id="ARBA00022801"/>
    </source>
</evidence>
<evidence type="ECO:0000256" key="3">
    <source>
        <dbReference type="ARBA" id="ARBA00022475"/>
    </source>
</evidence>
<keyword evidence="3" id="KW-1003">Cell membrane</keyword>
<evidence type="ECO:0000256" key="5">
    <source>
        <dbReference type="ARBA" id="ARBA00022692"/>
    </source>
</evidence>
<evidence type="ECO:0000256" key="4">
    <source>
        <dbReference type="ARBA" id="ARBA00022636"/>
    </source>
</evidence>
<dbReference type="PANTHER" id="PTHR33121">
    <property type="entry name" value="CYCLIC DI-GMP PHOSPHODIESTERASE PDEF"/>
    <property type="match status" value="1"/>
</dbReference>
<dbReference type="EC" id="3.1.4.52" evidence="2"/>
<feature type="region of interest" description="Disordered" evidence="10">
    <location>
        <begin position="1"/>
        <end position="23"/>
    </location>
</feature>
<dbReference type="InterPro" id="IPR024744">
    <property type="entry name" value="CSS-motif_dom"/>
</dbReference>
<organism evidence="13 14">
    <name type="scientific">Chitiniphilus shinanonensis</name>
    <dbReference type="NCBI Taxonomy" id="553088"/>
    <lineage>
        <taxon>Bacteria</taxon>
        <taxon>Pseudomonadati</taxon>
        <taxon>Pseudomonadota</taxon>
        <taxon>Betaproteobacteria</taxon>
        <taxon>Neisseriales</taxon>
        <taxon>Chitinibacteraceae</taxon>
        <taxon>Chitiniphilus</taxon>
    </lineage>
</organism>
<sequence>MFRRATLRADMPDEAAMPRPASSSQRGYAARRKVLIILALAVPLLVANYGMYAWSSLAVRKELNSIAQSVEDQASNALGSAGQTATEVANARYSQRGCFLGTVQLLQLKALSSPYVRSLNLVRDGKISCSSVGGAVNIPVDLFAPGLRLQTGSVLLMRSHWFGLEAPGIAYVHMRDDHDGVIAVMHEQFFRDMTTLPGKDRYRSVVLRLGHQYVYDEGGMKDSPPKFVNQWVAKRGPGDLEVFVEASDKLRMMYLTDSVVTWNLIAIAIGLLLALAVNFYYVRGRSFERMLRLAIVNRDIVPFYQPVYHAEGAVLEGVEILARWYNRGEGYISPDVFIPYAERMNLIDALTLSLIQQVRHDLEHSFRLPPGSNVALNVPPSMFDKPEMIAALEQFSRFLQGNGLRLLLEVTERQFVEHADTERIQGFFDWLHQQGILIALDDFGTGYSSMGYLNRFSFDYLKIDGVFVNGIGASPTAEGLLDTIIQLAQKLGMKTIAEKVENKEQVLYLVDRQVNCIQGYYYAKPVSAAELAQYIPDQPPRPIVPDPVPSWLADEERAD</sequence>
<dbReference type="EMBL" id="BSOZ01000110">
    <property type="protein sequence ID" value="GLS06231.1"/>
    <property type="molecule type" value="Genomic_DNA"/>
</dbReference>
<proteinExistence type="predicted"/>
<keyword evidence="4" id="KW-0973">c-di-GMP</keyword>
<name>A0ABQ6BX00_9NEIS</name>
<dbReference type="PANTHER" id="PTHR33121:SF80">
    <property type="entry name" value="CYCLIC DI-GMP PHOSPHODIESTERASE PDEL"/>
    <property type="match status" value="1"/>
</dbReference>
<evidence type="ECO:0000256" key="1">
    <source>
        <dbReference type="ARBA" id="ARBA00004651"/>
    </source>
</evidence>
<keyword evidence="14" id="KW-1185">Reference proteome</keyword>
<evidence type="ECO:0000313" key="13">
    <source>
        <dbReference type="EMBL" id="GLS06231.1"/>
    </source>
</evidence>
<feature type="transmembrane region" description="Helical" evidence="11">
    <location>
        <begin position="260"/>
        <end position="282"/>
    </location>
</feature>
<dbReference type="Pfam" id="PF12792">
    <property type="entry name" value="CSS-motif"/>
    <property type="match status" value="1"/>
</dbReference>
<comment type="subcellular location">
    <subcellularLocation>
        <location evidence="1">Cell membrane</location>
        <topology evidence="1">Multi-pass membrane protein</topology>
    </subcellularLocation>
</comment>
<keyword evidence="7 11" id="KW-1133">Transmembrane helix</keyword>
<evidence type="ECO:0000256" key="8">
    <source>
        <dbReference type="ARBA" id="ARBA00023136"/>
    </source>
</evidence>
<dbReference type="InterPro" id="IPR050706">
    <property type="entry name" value="Cyclic-di-GMP_PDE-like"/>
</dbReference>
<dbReference type="Gene3D" id="3.20.20.450">
    <property type="entry name" value="EAL domain"/>
    <property type="match status" value="1"/>
</dbReference>
<comment type="caution">
    <text evidence="13">The sequence shown here is derived from an EMBL/GenBank/DDBJ whole genome shotgun (WGS) entry which is preliminary data.</text>
</comment>
<dbReference type="InterPro" id="IPR035919">
    <property type="entry name" value="EAL_sf"/>
</dbReference>
<dbReference type="CDD" id="cd01948">
    <property type="entry name" value="EAL"/>
    <property type="match status" value="1"/>
</dbReference>
<evidence type="ECO:0000256" key="11">
    <source>
        <dbReference type="SAM" id="Phobius"/>
    </source>
</evidence>
<feature type="domain" description="EAL" evidence="12">
    <location>
        <begin position="284"/>
        <end position="539"/>
    </location>
</feature>
<gene>
    <name evidence="13" type="primary">ycgG</name>
    <name evidence="13" type="ORF">GCM10007860_34040</name>
</gene>
<keyword evidence="6" id="KW-0378">Hydrolase</keyword>
<evidence type="ECO:0000256" key="7">
    <source>
        <dbReference type="ARBA" id="ARBA00022989"/>
    </source>
</evidence>
<dbReference type="PROSITE" id="PS50883">
    <property type="entry name" value="EAL"/>
    <property type="match status" value="1"/>
</dbReference>
<evidence type="ECO:0000256" key="10">
    <source>
        <dbReference type="SAM" id="MobiDB-lite"/>
    </source>
</evidence>
<feature type="compositionally biased region" description="Pro residues" evidence="10">
    <location>
        <begin position="538"/>
        <end position="548"/>
    </location>
</feature>
<evidence type="ECO:0000313" key="14">
    <source>
        <dbReference type="Proteomes" id="UP001156836"/>
    </source>
</evidence>
<evidence type="ECO:0000256" key="2">
    <source>
        <dbReference type="ARBA" id="ARBA00012282"/>
    </source>
</evidence>
<feature type="region of interest" description="Disordered" evidence="10">
    <location>
        <begin position="538"/>
        <end position="559"/>
    </location>
</feature>
<dbReference type="InterPro" id="IPR001633">
    <property type="entry name" value="EAL_dom"/>
</dbReference>
<dbReference type="Pfam" id="PF00563">
    <property type="entry name" value="EAL"/>
    <property type="match status" value="1"/>
</dbReference>
<reference evidence="14" key="1">
    <citation type="journal article" date="2019" name="Int. J. Syst. Evol. Microbiol.">
        <title>The Global Catalogue of Microorganisms (GCM) 10K type strain sequencing project: providing services to taxonomists for standard genome sequencing and annotation.</title>
        <authorList>
            <consortium name="The Broad Institute Genomics Platform"/>
            <consortium name="The Broad Institute Genome Sequencing Center for Infectious Disease"/>
            <person name="Wu L."/>
            <person name="Ma J."/>
        </authorList>
    </citation>
    <scope>NUCLEOTIDE SEQUENCE [LARGE SCALE GENOMIC DNA]</scope>
    <source>
        <strain evidence="14">NBRC 104970</strain>
    </source>
</reference>